<dbReference type="InterPro" id="IPR005105">
    <property type="entry name" value="GlnD_Uridyltrans_N"/>
</dbReference>
<organism evidence="3 4">
    <name type="scientific">Paenibacillus borealis</name>
    <dbReference type="NCBI Taxonomy" id="160799"/>
    <lineage>
        <taxon>Bacteria</taxon>
        <taxon>Bacillati</taxon>
        <taxon>Bacillota</taxon>
        <taxon>Bacilli</taxon>
        <taxon>Bacillales</taxon>
        <taxon>Paenibacillaceae</taxon>
        <taxon>Paenibacillus</taxon>
    </lineage>
</organism>
<feature type="domain" description="DUF294" evidence="2">
    <location>
        <begin position="210"/>
        <end position="348"/>
    </location>
</feature>
<dbReference type="EMBL" id="CP009285">
    <property type="protein sequence ID" value="AIQ57766.1"/>
    <property type="molecule type" value="Genomic_DNA"/>
</dbReference>
<dbReference type="OrthoDB" id="9810963at2"/>
<dbReference type="KEGG" id="pbd:PBOR_13095"/>
<sequence>METADWNEDERYLSIVTAGSPQELKARRTACQKVLLEQLNVIPVEEWMCRVNAMHDQIAGTAVRICEAQMKEAGYGLPPCAYSFIVFGSAGRQEATLWSDQDNGLIVEGELDGLKKSYFEAFGAMLSDVLETAGYEKCDGKVMCSEPLWRKTLPEWEHQLAGWMEQLEWEPVRYLIIASDMRHVAGSVELSAKWKEVFHAGFADNHKLTMAVLRNTVRHKATLNLLGQVLTERFGDYAGGFDVKYGLYIPLVNIVRHLSLLHGIQDSSTLKRLEHLAELDKYQHLEEIRRAFLTALKMRVNTPYTVEDGLLASSDYYAENDLKNKQLRTELRESLLLVRRLHKALQRQLRSAERRQP</sequence>
<gene>
    <name evidence="3" type="ORF">PBOR_13095</name>
</gene>
<protein>
    <submittedName>
        <fullName evidence="3">Signal transduction protein</fullName>
    </submittedName>
</protein>
<keyword evidence="4" id="KW-1185">Reference proteome</keyword>
<evidence type="ECO:0000313" key="3">
    <source>
        <dbReference type="EMBL" id="AIQ57766.1"/>
    </source>
</evidence>
<accession>A0A089L8F7</accession>
<evidence type="ECO:0000259" key="1">
    <source>
        <dbReference type="Pfam" id="PF03445"/>
    </source>
</evidence>
<dbReference type="Pfam" id="PF03445">
    <property type="entry name" value="DUF294"/>
    <property type="match status" value="1"/>
</dbReference>
<dbReference type="HOGENOM" id="CLU_027866_2_0_9"/>
<evidence type="ECO:0000259" key="2">
    <source>
        <dbReference type="Pfam" id="PF10335"/>
    </source>
</evidence>
<dbReference type="Pfam" id="PF10335">
    <property type="entry name" value="DUF294_C"/>
    <property type="match status" value="1"/>
</dbReference>
<dbReference type="InterPro" id="IPR018821">
    <property type="entry name" value="DUF294_put_nucleoTrafse_sb-bd"/>
</dbReference>
<dbReference type="GO" id="GO:0008773">
    <property type="term" value="F:[protein-PII] uridylyltransferase activity"/>
    <property type="evidence" value="ECO:0007669"/>
    <property type="project" value="InterPro"/>
</dbReference>
<evidence type="ECO:0000313" key="4">
    <source>
        <dbReference type="Proteomes" id="UP000029518"/>
    </source>
</evidence>
<feature type="domain" description="Protein-PII uridylyltransferase N-terminal" evidence="1">
    <location>
        <begin position="44"/>
        <end position="166"/>
    </location>
</feature>
<dbReference type="CDD" id="cd05401">
    <property type="entry name" value="NT_GlnE_GlnD_like"/>
    <property type="match status" value="1"/>
</dbReference>
<name>A0A089L8F7_PAEBO</name>
<proteinExistence type="predicted"/>
<dbReference type="Proteomes" id="UP000029518">
    <property type="component" value="Chromosome"/>
</dbReference>
<dbReference type="RefSeq" id="WP_042219323.1">
    <property type="nucleotide sequence ID" value="NZ_CP009285.1"/>
</dbReference>
<reference evidence="3" key="1">
    <citation type="submission" date="2014-08" db="EMBL/GenBank/DDBJ databases">
        <title>Comparative genomics of the Paenibacillus odorifer group.</title>
        <authorList>
            <person name="den Bakker H.C."/>
            <person name="Tsai Y.-C.Y.-C."/>
            <person name="Martin N."/>
            <person name="Korlach J."/>
            <person name="Wiedmann M."/>
        </authorList>
    </citation>
    <scope>NUCLEOTIDE SEQUENCE [LARGE SCALE GENOMIC DNA]</scope>
    <source>
        <strain evidence="3">DSM 13188</strain>
    </source>
</reference>
<dbReference type="AlphaFoldDB" id="A0A089L8F7"/>